<dbReference type="InterPro" id="IPR000182">
    <property type="entry name" value="GNAT_dom"/>
</dbReference>
<protein>
    <submittedName>
        <fullName evidence="2">Putative acetyltransferase</fullName>
    </submittedName>
</protein>
<dbReference type="PROSITE" id="PS51186">
    <property type="entry name" value="GNAT"/>
    <property type="match status" value="1"/>
</dbReference>
<evidence type="ECO:0000259" key="1">
    <source>
        <dbReference type="PROSITE" id="PS51186"/>
    </source>
</evidence>
<dbReference type="Pfam" id="PF13508">
    <property type="entry name" value="Acetyltransf_7"/>
    <property type="match status" value="1"/>
</dbReference>
<dbReference type="AlphaFoldDB" id="W0FR55"/>
<accession>W0FR55</accession>
<feature type="domain" description="N-acetyltransferase" evidence="1">
    <location>
        <begin position="1"/>
        <end position="148"/>
    </location>
</feature>
<sequence length="148" mass="16676">MIIPVDRTNIHQAAAIHSLSWQESHRSFCSADFIALHTPEHQQEYLSEKISRGSRVFMLVDGEPAAVVSVTGSLIEDLYVLPGRQNKGYGTLLLEYAVRQCTGTPTLWILENNKGAERLYRRMGFRKTGRVHAVTDGLDEIEFTLTET</sequence>
<organism evidence="2">
    <name type="scientific">uncultured bacterium Contigcl_7</name>
    <dbReference type="NCBI Taxonomy" id="1393677"/>
    <lineage>
        <taxon>Bacteria</taxon>
        <taxon>environmental samples</taxon>
    </lineage>
</organism>
<keyword evidence="2" id="KW-0808">Transferase</keyword>
<evidence type="ECO:0000313" key="2">
    <source>
        <dbReference type="EMBL" id="AHF25510.1"/>
    </source>
</evidence>
<dbReference type="GO" id="GO:0016747">
    <property type="term" value="F:acyltransferase activity, transferring groups other than amino-acyl groups"/>
    <property type="evidence" value="ECO:0007669"/>
    <property type="project" value="InterPro"/>
</dbReference>
<dbReference type="CDD" id="cd04301">
    <property type="entry name" value="NAT_SF"/>
    <property type="match status" value="1"/>
</dbReference>
<dbReference type="InterPro" id="IPR016181">
    <property type="entry name" value="Acyl_CoA_acyltransferase"/>
</dbReference>
<reference evidence="2" key="1">
    <citation type="journal article" date="2013" name="PLoS ONE">
        <title>Metagenomic insights into the carbohydrate-active enzymes carried by the microorganisms adhering to solid digesta in the rumen of cows.</title>
        <authorList>
            <person name="Wang L."/>
            <person name="Hatem A."/>
            <person name="Catalyurek U.V."/>
            <person name="Morrison M."/>
            <person name="Yu Z."/>
        </authorList>
    </citation>
    <scope>NUCLEOTIDE SEQUENCE</scope>
</reference>
<proteinExistence type="predicted"/>
<dbReference type="EMBL" id="KC246839">
    <property type="protein sequence ID" value="AHF25510.1"/>
    <property type="molecule type" value="Genomic_DNA"/>
</dbReference>
<name>W0FR55_9BACT</name>
<dbReference type="Gene3D" id="3.40.630.30">
    <property type="match status" value="1"/>
</dbReference>
<dbReference type="SUPFAM" id="SSF55729">
    <property type="entry name" value="Acyl-CoA N-acyltransferases (Nat)"/>
    <property type="match status" value="1"/>
</dbReference>